<dbReference type="GO" id="GO:0003723">
    <property type="term" value="F:RNA binding"/>
    <property type="evidence" value="ECO:0007669"/>
    <property type="project" value="UniProtKB-KW"/>
</dbReference>
<sequence>MLTQGLKTLSNLRIDLLLVERGLARSRGHAADLVKAKRVLVGNRELTKPSQSVAMDSEVRVIPADEYVSRAGLKLKGALDAFGGLEVVGKTCLDVGASTGGFTDVLLRHGAAKVVAIDVGHEQFSAELSNNPRVQSFEGINAREISLEGLRELTQELRLEIDLVVADLSFISLTLVLPALAQVAPKGDFVLLIKPQFEVGKQSLSASGVVSDHRLRAFAIKQVVDCCHELGLGVVGLERSELPGTHGNIEYLIWISTAVAPNRSRWTEGIEQLARESK</sequence>
<dbReference type="SUPFAM" id="SSF55174">
    <property type="entry name" value="Alpha-L RNA-binding motif"/>
    <property type="match status" value="1"/>
</dbReference>
<dbReference type="InterPro" id="IPR036986">
    <property type="entry name" value="S4_RNA-bd_sf"/>
</dbReference>
<dbReference type="EMBL" id="CAEZVM010000027">
    <property type="protein sequence ID" value="CAB4633286.1"/>
    <property type="molecule type" value="Genomic_DNA"/>
</dbReference>
<proteinExistence type="inferred from homology"/>
<dbReference type="Pfam" id="PF01728">
    <property type="entry name" value="FtsJ"/>
    <property type="match status" value="1"/>
</dbReference>
<dbReference type="NCBIfam" id="TIGR00478">
    <property type="entry name" value="tly"/>
    <property type="match status" value="1"/>
</dbReference>
<dbReference type="InterPro" id="IPR004538">
    <property type="entry name" value="Hemolysin_A/TlyA"/>
</dbReference>
<comment type="similarity">
    <text evidence="2">Belongs to the TlyA family.</text>
</comment>
<dbReference type="SMART" id="SM00363">
    <property type="entry name" value="S4"/>
    <property type="match status" value="1"/>
</dbReference>
<evidence type="ECO:0000313" key="4">
    <source>
        <dbReference type="EMBL" id="CAB4633286.1"/>
    </source>
</evidence>
<dbReference type="PROSITE" id="PS50889">
    <property type="entry name" value="S4"/>
    <property type="match status" value="1"/>
</dbReference>
<organism evidence="4">
    <name type="scientific">freshwater metagenome</name>
    <dbReference type="NCBI Taxonomy" id="449393"/>
    <lineage>
        <taxon>unclassified sequences</taxon>
        <taxon>metagenomes</taxon>
        <taxon>ecological metagenomes</taxon>
    </lineage>
</organism>
<keyword evidence="1" id="KW-0694">RNA-binding</keyword>
<dbReference type="GO" id="GO:0008168">
    <property type="term" value="F:methyltransferase activity"/>
    <property type="evidence" value="ECO:0007669"/>
    <property type="project" value="InterPro"/>
</dbReference>
<gene>
    <name evidence="4" type="ORF">UFOPK2032_00770</name>
</gene>
<evidence type="ECO:0000256" key="1">
    <source>
        <dbReference type="ARBA" id="ARBA00022884"/>
    </source>
</evidence>
<dbReference type="InterPro" id="IPR002877">
    <property type="entry name" value="RNA_MeTrfase_FtsJ_dom"/>
</dbReference>
<dbReference type="CDD" id="cd02440">
    <property type="entry name" value="AdoMet_MTases"/>
    <property type="match status" value="1"/>
</dbReference>
<dbReference type="SUPFAM" id="SSF53335">
    <property type="entry name" value="S-adenosyl-L-methionine-dependent methyltransferases"/>
    <property type="match status" value="1"/>
</dbReference>
<dbReference type="InterPro" id="IPR029063">
    <property type="entry name" value="SAM-dependent_MTases_sf"/>
</dbReference>
<name>A0A6J6J8T9_9ZZZZ</name>
<dbReference type="Gene3D" id="3.10.290.10">
    <property type="entry name" value="RNA-binding S4 domain"/>
    <property type="match status" value="1"/>
</dbReference>
<reference evidence="4" key="1">
    <citation type="submission" date="2020-05" db="EMBL/GenBank/DDBJ databases">
        <authorList>
            <person name="Chiriac C."/>
            <person name="Salcher M."/>
            <person name="Ghai R."/>
            <person name="Kavagutti S V."/>
        </authorList>
    </citation>
    <scope>NUCLEOTIDE SEQUENCE</scope>
</reference>
<evidence type="ECO:0000259" key="3">
    <source>
        <dbReference type="SMART" id="SM00363"/>
    </source>
</evidence>
<dbReference type="Gene3D" id="3.40.50.150">
    <property type="entry name" value="Vaccinia Virus protein VP39"/>
    <property type="match status" value="1"/>
</dbReference>
<dbReference type="CDD" id="cd00165">
    <property type="entry name" value="S4"/>
    <property type="match status" value="1"/>
</dbReference>
<evidence type="ECO:0000256" key="2">
    <source>
        <dbReference type="ARBA" id="ARBA00029460"/>
    </source>
</evidence>
<dbReference type="PANTHER" id="PTHR32319">
    <property type="entry name" value="BACTERIAL HEMOLYSIN-LIKE PROTEIN"/>
    <property type="match status" value="1"/>
</dbReference>
<dbReference type="InterPro" id="IPR047048">
    <property type="entry name" value="TlyA"/>
</dbReference>
<dbReference type="InterPro" id="IPR002942">
    <property type="entry name" value="S4_RNA-bd"/>
</dbReference>
<dbReference type="GO" id="GO:0032259">
    <property type="term" value="P:methylation"/>
    <property type="evidence" value="ECO:0007669"/>
    <property type="project" value="InterPro"/>
</dbReference>
<dbReference type="AlphaFoldDB" id="A0A6J6J8T9"/>
<protein>
    <submittedName>
        <fullName evidence="4">Unannotated protein</fullName>
    </submittedName>
</protein>
<dbReference type="Pfam" id="PF01479">
    <property type="entry name" value="S4"/>
    <property type="match status" value="1"/>
</dbReference>
<feature type="domain" description="RNA-binding S4" evidence="3">
    <location>
        <begin position="12"/>
        <end position="76"/>
    </location>
</feature>
<dbReference type="PANTHER" id="PTHR32319:SF0">
    <property type="entry name" value="BACTERIAL HEMOLYSIN-LIKE PROTEIN"/>
    <property type="match status" value="1"/>
</dbReference>
<accession>A0A6J6J8T9</accession>
<dbReference type="PIRSF" id="PIRSF005578">
    <property type="entry name" value="TlyA"/>
    <property type="match status" value="1"/>
</dbReference>